<name>A0ABM8QFW4_9BACT</name>
<feature type="domain" description="Tyrosine-protein kinase G-rich" evidence="9">
    <location>
        <begin position="324"/>
        <end position="395"/>
    </location>
</feature>
<dbReference type="Proteomes" id="UP000675880">
    <property type="component" value="Unassembled WGS sequence"/>
</dbReference>
<evidence type="ECO:0000256" key="2">
    <source>
        <dbReference type="ARBA" id="ARBA00022475"/>
    </source>
</evidence>
<evidence type="ECO:0000313" key="11">
    <source>
        <dbReference type="Proteomes" id="UP000675880"/>
    </source>
</evidence>
<evidence type="ECO:0000256" key="6">
    <source>
        <dbReference type="SAM" id="Coils"/>
    </source>
</evidence>
<protein>
    <submittedName>
        <fullName evidence="10">GNVR domain-containing protein</fullName>
    </submittedName>
</protein>
<dbReference type="InterPro" id="IPR032807">
    <property type="entry name" value="GNVR"/>
</dbReference>
<dbReference type="Pfam" id="PF02706">
    <property type="entry name" value="Wzz"/>
    <property type="match status" value="1"/>
</dbReference>
<evidence type="ECO:0000259" key="9">
    <source>
        <dbReference type="Pfam" id="PF13807"/>
    </source>
</evidence>
<accession>A0ABM8QFW4</accession>
<dbReference type="RefSeq" id="WP_213040297.1">
    <property type="nucleotide sequence ID" value="NZ_CAJNBJ010000001.1"/>
</dbReference>
<keyword evidence="4 7" id="KW-1133">Transmembrane helix</keyword>
<keyword evidence="5 7" id="KW-0472">Membrane</keyword>
<reference evidence="10 11" key="1">
    <citation type="submission" date="2021-02" db="EMBL/GenBank/DDBJ databases">
        <authorList>
            <person name="Han P."/>
        </authorList>
    </citation>
    <scope>NUCLEOTIDE SEQUENCE [LARGE SCALE GENOMIC DNA]</scope>
    <source>
        <strain evidence="10">Candidatus Nitrospira sp. ZN2</strain>
    </source>
</reference>
<evidence type="ECO:0000313" key="10">
    <source>
        <dbReference type="EMBL" id="CAE6694973.1"/>
    </source>
</evidence>
<keyword evidence="11" id="KW-1185">Reference proteome</keyword>
<feature type="transmembrane region" description="Helical" evidence="7">
    <location>
        <begin position="43"/>
        <end position="63"/>
    </location>
</feature>
<evidence type="ECO:0000256" key="1">
    <source>
        <dbReference type="ARBA" id="ARBA00004651"/>
    </source>
</evidence>
<keyword evidence="3 7" id="KW-0812">Transmembrane</keyword>
<dbReference type="PANTHER" id="PTHR32309">
    <property type="entry name" value="TYROSINE-PROTEIN KINASE"/>
    <property type="match status" value="1"/>
</dbReference>
<dbReference type="InterPro" id="IPR003856">
    <property type="entry name" value="LPS_length_determ_N"/>
</dbReference>
<sequence length="408" mass="43856">MSRVLEAHQAVMTPSRGNGSGVPAQAQIGSLDFWAVLSRRRGLVSAIVLVSLLGTYAVSMLLLPKSYESTATLLPQLDSKEGGGLAALLTATGAGGMAQNLGATLPNMPTTPTDVFVAILKSRVMADEVIAKFGLMALYGERTMHDTRAELAERVRIAVSKEKVIKVTVEDTNPQRAADIAAHFVAGLDRLNRTLNVSKAGQNRAFLERRLNETMDTMAKAEEALRDFQAKNKAVAVEAQSKAMIEAAALIQGQITAQEVQLQVMEGYLSPDNPDLSRIRSSIEELRKQLGLMESGKGGKGAPAGGRLHPAMVTVPDLALQYGRLLRELKVQETLYALLTSQYEQAKITEARDTPTVQVLDPPVPADKQIKPRPVFYAAVAGVTGLCLAIVLAYVLELRARKTGGLPH</sequence>
<gene>
    <name evidence="10" type="ORF">NSPZN2_10410</name>
</gene>
<dbReference type="EMBL" id="CAJNBJ010000001">
    <property type="protein sequence ID" value="CAE6694973.1"/>
    <property type="molecule type" value="Genomic_DNA"/>
</dbReference>
<feature type="coiled-coil region" evidence="6">
    <location>
        <begin position="204"/>
        <end position="238"/>
    </location>
</feature>
<comment type="subcellular location">
    <subcellularLocation>
        <location evidence="1">Cell membrane</location>
        <topology evidence="1">Multi-pass membrane protein</topology>
    </subcellularLocation>
</comment>
<dbReference type="PANTHER" id="PTHR32309:SF13">
    <property type="entry name" value="FERRIC ENTEROBACTIN TRANSPORT PROTEIN FEPE"/>
    <property type="match status" value="1"/>
</dbReference>
<evidence type="ECO:0000256" key="4">
    <source>
        <dbReference type="ARBA" id="ARBA00022989"/>
    </source>
</evidence>
<evidence type="ECO:0000256" key="5">
    <source>
        <dbReference type="ARBA" id="ARBA00023136"/>
    </source>
</evidence>
<keyword evidence="6" id="KW-0175">Coiled coil</keyword>
<dbReference type="Pfam" id="PF13807">
    <property type="entry name" value="GNVR"/>
    <property type="match status" value="1"/>
</dbReference>
<evidence type="ECO:0000259" key="8">
    <source>
        <dbReference type="Pfam" id="PF02706"/>
    </source>
</evidence>
<feature type="domain" description="Polysaccharide chain length determinant N-terminal" evidence="8">
    <location>
        <begin position="34"/>
        <end position="132"/>
    </location>
</feature>
<proteinExistence type="predicted"/>
<organism evidence="10 11">
    <name type="scientific">Nitrospira defluvii</name>
    <dbReference type="NCBI Taxonomy" id="330214"/>
    <lineage>
        <taxon>Bacteria</taxon>
        <taxon>Pseudomonadati</taxon>
        <taxon>Nitrospirota</taxon>
        <taxon>Nitrospiria</taxon>
        <taxon>Nitrospirales</taxon>
        <taxon>Nitrospiraceae</taxon>
        <taxon>Nitrospira</taxon>
    </lineage>
</organism>
<feature type="transmembrane region" description="Helical" evidence="7">
    <location>
        <begin position="375"/>
        <end position="396"/>
    </location>
</feature>
<keyword evidence="2" id="KW-1003">Cell membrane</keyword>
<dbReference type="InterPro" id="IPR050445">
    <property type="entry name" value="Bact_polysacc_biosynth/exp"/>
</dbReference>
<evidence type="ECO:0000256" key="7">
    <source>
        <dbReference type="SAM" id="Phobius"/>
    </source>
</evidence>
<comment type="caution">
    <text evidence="10">The sequence shown here is derived from an EMBL/GenBank/DDBJ whole genome shotgun (WGS) entry which is preliminary data.</text>
</comment>
<evidence type="ECO:0000256" key="3">
    <source>
        <dbReference type="ARBA" id="ARBA00022692"/>
    </source>
</evidence>